<organism evidence="3 4">
    <name type="scientific">Diaphorina citri</name>
    <name type="common">Asian citrus psyllid</name>
    <dbReference type="NCBI Taxonomy" id="121845"/>
    <lineage>
        <taxon>Eukaryota</taxon>
        <taxon>Metazoa</taxon>
        <taxon>Ecdysozoa</taxon>
        <taxon>Arthropoda</taxon>
        <taxon>Hexapoda</taxon>
        <taxon>Insecta</taxon>
        <taxon>Pterygota</taxon>
        <taxon>Neoptera</taxon>
        <taxon>Paraneoptera</taxon>
        <taxon>Hemiptera</taxon>
        <taxon>Sternorrhyncha</taxon>
        <taxon>Psylloidea</taxon>
        <taxon>Psyllidae</taxon>
        <taxon>Diaphorininae</taxon>
        <taxon>Diaphorina</taxon>
    </lineage>
</organism>
<feature type="signal peptide" evidence="2">
    <location>
        <begin position="1"/>
        <end position="18"/>
    </location>
</feature>
<protein>
    <submittedName>
        <fullName evidence="4">Uncharacterized protein LOC103512942 isoform X2</fullName>
    </submittedName>
    <submittedName>
        <fullName evidence="5">Uncharacterized protein LOC103512942 isoform X3</fullName>
    </submittedName>
</protein>
<evidence type="ECO:0000256" key="2">
    <source>
        <dbReference type="SAM" id="SignalP"/>
    </source>
</evidence>
<keyword evidence="3" id="KW-1185">Reference proteome</keyword>
<proteinExistence type="predicted"/>
<dbReference type="RefSeq" id="XP_026682079.1">
    <property type="nucleotide sequence ID" value="XM_026826278.1"/>
</dbReference>
<accession>A0A1S3D788</accession>
<feature type="chain" id="PRO_5044565805" evidence="2">
    <location>
        <begin position="19"/>
        <end position="127"/>
    </location>
</feature>
<reference evidence="4 5" key="1">
    <citation type="submission" date="2025-04" db="UniProtKB">
        <authorList>
            <consortium name="RefSeq"/>
        </authorList>
    </citation>
    <scope>IDENTIFICATION</scope>
</reference>
<keyword evidence="2" id="KW-0732">Signal</keyword>
<dbReference type="Proteomes" id="UP000079169">
    <property type="component" value="Unplaced"/>
</dbReference>
<dbReference type="RefSeq" id="XP_008475963.1">
    <property type="nucleotide sequence ID" value="XM_008477741.3"/>
</dbReference>
<sequence>MVSRCLLVSLFILYGVLSTHQAVIGVARSVSDDVNTLSQAEGAKNLDTEDYEVLEADEVPPSDEGGPTLVEPRSQLGSSMASGMQTGGTSVDKFGSGLASWGNSVANFGQGWTNMGQSLQTVDEKLG</sequence>
<evidence type="ECO:0000313" key="3">
    <source>
        <dbReference type="Proteomes" id="UP000079169"/>
    </source>
</evidence>
<dbReference type="AlphaFoldDB" id="A0A1S3D788"/>
<dbReference type="GeneID" id="103512942"/>
<evidence type="ECO:0000313" key="5">
    <source>
        <dbReference type="RefSeq" id="XP_026682079.1"/>
    </source>
</evidence>
<gene>
    <name evidence="4 5" type="primary">LOC103512942</name>
</gene>
<name>A0A1S3D788_DIACI</name>
<evidence type="ECO:0000313" key="4">
    <source>
        <dbReference type="RefSeq" id="XP_008475963.1"/>
    </source>
</evidence>
<dbReference type="KEGG" id="dci:103512942"/>
<feature type="region of interest" description="Disordered" evidence="1">
    <location>
        <begin position="58"/>
        <end position="86"/>
    </location>
</feature>
<feature type="compositionally biased region" description="Polar residues" evidence="1">
    <location>
        <begin position="75"/>
        <end position="86"/>
    </location>
</feature>
<evidence type="ECO:0000256" key="1">
    <source>
        <dbReference type="SAM" id="MobiDB-lite"/>
    </source>
</evidence>